<evidence type="ECO:0000256" key="1">
    <source>
        <dbReference type="ARBA" id="ARBA00023125"/>
    </source>
</evidence>
<keyword evidence="1" id="KW-0238">DNA-binding</keyword>
<dbReference type="EMBL" id="UOGD01000190">
    <property type="protein sequence ID" value="VAX21205.1"/>
    <property type="molecule type" value="Genomic_DNA"/>
</dbReference>
<organism evidence="3">
    <name type="scientific">hydrothermal vent metagenome</name>
    <dbReference type="NCBI Taxonomy" id="652676"/>
    <lineage>
        <taxon>unclassified sequences</taxon>
        <taxon>metagenomes</taxon>
        <taxon>ecological metagenomes</taxon>
    </lineage>
</organism>
<dbReference type="Pfam" id="PF13411">
    <property type="entry name" value="MerR_1"/>
    <property type="match status" value="1"/>
</dbReference>
<dbReference type="PROSITE" id="PS50937">
    <property type="entry name" value="HTH_MERR_2"/>
    <property type="match status" value="1"/>
</dbReference>
<dbReference type="InterPro" id="IPR000551">
    <property type="entry name" value="MerR-type_HTH_dom"/>
</dbReference>
<dbReference type="GO" id="GO:0003700">
    <property type="term" value="F:DNA-binding transcription factor activity"/>
    <property type="evidence" value="ECO:0007669"/>
    <property type="project" value="InterPro"/>
</dbReference>
<sequence length="153" mass="17618">MENIDNKTLKEVSVLPIGIAVKLTGVSAQTLRAYERFGLVLPARSSKEQRLYSFEDIERIKKIRESLKKHKIGVTALRSMISMIPCWSIKGCSESDRTNCAVFEGDISPCWTYKHHNNFCADLSCRDCEVYRLNYNFTDARETILKELHRGNR</sequence>
<dbReference type="InterPro" id="IPR047057">
    <property type="entry name" value="MerR_fam"/>
</dbReference>
<dbReference type="Gene3D" id="1.10.1660.10">
    <property type="match status" value="1"/>
</dbReference>
<dbReference type="PRINTS" id="PR00040">
    <property type="entry name" value="HTHMERR"/>
</dbReference>
<evidence type="ECO:0000259" key="2">
    <source>
        <dbReference type="PROSITE" id="PS50937"/>
    </source>
</evidence>
<name>A0A3B1CQF6_9ZZZZ</name>
<dbReference type="PANTHER" id="PTHR30204">
    <property type="entry name" value="REDOX-CYCLING DRUG-SENSING TRANSCRIPTIONAL ACTIVATOR SOXR"/>
    <property type="match status" value="1"/>
</dbReference>
<dbReference type="SUPFAM" id="SSF46955">
    <property type="entry name" value="Putative DNA-binding domain"/>
    <property type="match status" value="1"/>
</dbReference>
<evidence type="ECO:0000313" key="3">
    <source>
        <dbReference type="EMBL" id="VAX21205.1"/>
    </source>
</evidence>
<dbReference type="GO" id="GO:0003677">
    <property type="term" value="F:DNA binding"/>
    <property type="evidence" value="ECO:0007669"/>
    <property type="project" value="UniProtKB-KW"/>
</dbReference>
<proteinExistence type="predicted"/>
<dbReference type="SMART" id="SM00422">
    <property type="entry name" value="HTH_MERR"/>
    <property type="match status" value="1"/>
</dbReference>
<gene>
    <name evidence="3" type="ORF">MNBD_IGNAVI01-516</name>
</gene>
<dbReference type="AlphaFoldDB" id="A0A3B1CQF6"/>
<feature type="domain" description="HTH merR-type" evidence="2">
    <location>
        <begin position="14"/>
        <end position="64"/>
    </location>
</feature>
<accession>A0A3B1CQF6</accession>
<dbReference type="PANTHER" id="PTHR30204:SF58">
    <property type="entry name" value="HTH-TYPE TRANSCRIPTIONAL REGULATOR YFMP"/>
    <property type="match status" value="1"/>
</dbReference>
<protein>
    <recommendedName>
        <fullName evidence="2">HTH merR-type domain-containing protein</fullName>
    </recommendedName>
</protein>
<reference evidence="3" key="1">
    <citation type="submission" date="2018-06" db="EMBL/GenBank/DDBJ databases">
        <authorList>
            <person name="Zhirakovskaya E."/>
        </authorList>
    </citation>
    <scope>NUCLEOTIDE SEQUENCE</scope>
</reference>
<dbReference type="InterPro" id="IPR009061">
    <property type="entry name" value="DNA-bd_dom_put_sf"/>
</dbReference>